<proteinExistence type="inferred from homology"/>
<dbReference type="InterPro" id="IPR050571">
    <property type="entry name" value="Class-IV_PLP-Dep_Aminotrnsfr"/>
</dbReference>
<organism evidence="6 7">
    <name type="scientific">Clostridium cibarium</name>
    <dbReference type="NCBI Taxonomy" id="2762247"/>
    <lineage>
        <taxon>Bacteria</taxon>
        <taxon>Bacillati</taxon>
        <taxon>Bacillota</taxon>
        <taxon>Clostridia</taxon>
        <taxon>Eubacteriales</taxon>
        <taxon>Clostridiaceae</taxon>
        <taxon>Clostridium</taxon>
    </lineage>
</organism>
<evidence type="ECO:0000313" key="6">
    <source>
        <dbReference type="EMBL" id="MBD7909876.1"/>
    </source>
</evidence>
<keyword evidence="6" id="KW-0808">Transferase</keyword>
<dbReference type="Gene3D" id="3.20.10.10">
    <property type="entry name" value="D-amino Acid Aminotransferase, subunit A, domain 2"/>
    <property type="match status" value="1"/>
</dbReference>
<evidence type="ECO:0000256" key="1">
    <source>
        <dbReference type="ARBA" id="ARBA00001933"/>
    </source>
</evidence>
<evidence type="ECO:0000256" key="4">
    <source>
        <dbReference type="RuleBase" id="RU004106"/>
    </source>
</evidence>
<sequence length="265" mass="30718">MEVTKEFFIEGKQIKTVDEWIDEESKGLIYEVIRIINCKPLFYEEHYRRMVNSCRLAEGNLYVEELELRELIRKLVDVNKAQEGNVKVTYNMKSGNVRLFFIPHSYPTNKMYRIGVETILYYGERDNPNAKIINNSFREKVNTEIKKKNAYEAILVDRNNLITEGSRSNIFLIKNSCLYTSKVESVLPGVTRTEIIKVAKKNGIEVFEENINAEKIGEFDAMFISGTSPNVLPINMVDDTKFNVNNELMRAIMALFLEEIESCVK</sequence>
<evidence type="ECO:0000256" key="2">
    <source>
        <dbReference type="ARBA" id="ARBA00009320"/>
    </source>
</evidence>
<keyword evidence="6" id="KW-0032">Aminotransferase</keyword>
<comment type="similarity">
    <text evidence="2 4">Belongs to the class-IV pyridoxal-phosphate-dependent aminotransferase family.</text>
</comment>
<keyword evidence="7" id="KW-1185">Reference proteome</keyword>
<comment type="cofactor">
    <cofactor evidence="1 5">
        <name>pyridoxal 5'-phosphate</name>
        <dbReference type="ChEBI" id="CHEBI:597326"/>
    </cofactor>
</comment>
<evidence type="ECO:0000256" key="5">
    <source>
        <dbReference type="RuleBase" id="RU004516"/>
    </source>
</evidence>
<dbReference type="PANTHER" id="PTHR42743">
    <property type="entry name" value="AMINO-ACID AMINOTRANSFERASE"/>
    <property type="match status" value="1"/>
</dbReference>
<evidence type="ECO:0000313" key="7">
    <source>
        <dbReference type="Proteomes" id="UP000627781"/>
    </source>
</evidence>
<dbReference type="GO" id="GO:0008483">
    <property type="term" value="F:transaminase activity"/>
    <property type="evidence" value="ECO:0007669"/>
    <property type="project" value="UniProtKB-KW"/>
</dbReference>
<dbReference type="Pfam" id="PF01063">
    <property type="entry name" value="Aminotran_4"/>
    <property type="match status" value="1"/>
</dbReference>
<name>A0ABR8PNX7_9CLOT</name>
<reference evidence="6 7" key="1">
    <citation type="submission" date="2020-08" db="EMBL/GenBank/DDBJ databases">
        <title>A Genomic Blueprint of the Chicken Gut Microbiome.</title>
        <authorList>
            <person name="Gilroy R."/>
            <person name="Ravi A."/>
            <person name="Getino M."/>
            <person name="Pursley I."/>
            <person name="Horton D.L."/>
            <person name="Alikhan N.-F."/>
            <person name="Baker D."/>
            <person name="Gharbi K."/>
            <person name="Hall N."/>
            <person name="Watson M."/>
            <person name="Adriaenssens E.M."/>
            <person name="Foster-Nyarko E."/>
            <person name="Jarju S."/>
            <person name="Secka A."/>
            <person name="Antonio M."/>
            <person name="Oren A."/>
            <person name="Chaudhuri R."/>
            <person name="La Ragione R.M."/>
            <person name="Hildebrand F."/>
            <person name="Pallen M.J."/>
        </authorList>
    </citation>
    <scope>NUCLEOTIDE SEQUENCE [LARGE SCALE GENOMIC DNA]</scope>
    <source>
        <strain evidence="6 7">Sa3CVN1</strain>
    </source>
</reference>
<comment type="caution">
    <text evidence="6">The sequence shown here is derived from an EMBL/GenBank/DDBJ whole genome shotgun (WGS) entry which is preliminary data.</text>
</comment>
<dbReference type="RefSeq" id="WP_143316392.1">
    <property type="nucleotide sequence ID" value="NZ_JACSRA010000001.1"/>
</dbReference>
<keyword evidence="3 5" id="KW-0663">Pyridoxal phosphate</keyword>
<dbReference type="PANTHER" id="PTHR42743:SF11">
    <property type="entry name" value="AMINODEOXYCHORISMATE LYASE"/>
    <property type="match status" value="1"/>
</dbReference>
<dbReference type="InterPro" id="IPR018300">
    <property type="entry name" value="Aminotrans_IV_CS"/>
</dbReference>
<evidence type="ECO:0000256" key="3">
    <source>
        <dbReference type="ARBA" id="ARBA00022898"/>
    </source>
</evidence>
<dbReference type="InterPro" id="IPR001544">
    <property type="entry name" value="Aminotrans_IV"/>
</dbReference>
<dbReference type="Proteomes" id="UP000627781">
    <property type="component" value="Unassembled WGS sequence"/>
</dbReference>
<dbReference type="SUPFAM" id="SSF56752">
    <property type="entry name" value="D-aminoacid aminotransferase-like PLP-dependent enzymes"/>
    <property type="match status" value="1"/>
</dbReference>
<protein>
    <submittedName>
        <fullName evidence="6">Aminotransferase class IV</fullName>
    </submittedName>
</protein>
<dbReference type="InterPro" id="IPR036038">
    <property type="entry name" value="Aminotransferase-like"/>
</dbReference>
<dbReference type="EMBL" id="JACSRA010000001">
    <property type="protein sequence ID" value="MBD7909876.1"/>
    <property type="molecule type" value="Genomic_DNA"/>
</dbReference>
<dbReference type="PROSITE" id="PS00770">
    <property type="entry name" value="AA_TRANSFER_CLASS_4"/>
    <property type="match status" value="1"/>
</dbReference>
<gene>
    <name evidence="6" type="ORF">H9661_00785</name>
</gene>
<accession>A0ABR8PNX7</accession>
<dbReference type="InterPro" id="IPR043132">
    <property type="entry name" value="BCAT-like_C"/>
</dbReference>
<dbReference type="InterPro" id="IPR043131">
    <property type="entry name" value="BCAT-like_N"/>
</dbReference>
<dbReference type="CDD" id="cd00449">
    <property type="entry name" value="PLPDE_IV"/>
    <property type="match status" value="1"/>
</dbReference>
<dbReference type="Gene3D" id="3.30.470.10">
    <property type="match status" value="1"/>
</dbReference>